<evidence type="ECO:0008006" key="4">
    <source>
        <dbReference type="Google" id="ProtNLM"/>
    </source>
</evidence>
<comment type="caution">
    <text evidence="2">The sequence shown here is derived from an EMBL/GenBank/DDBJ whole genome shotgun (WGS) entry which is preliminary data.</text>
</comment>
<evidence type="ECO:0000313" key="2">
    <source>
        <dbReference type="EMBL" id="TKG73298.1"/>
    </source>
</evidence>
<dbReference type="EMBL" id="SWMS01000001">
    <property type="protein sequence ID" value="TKG73298.1"/>
    <property type="molecule type" value="Genomic_DNA"/>
</dbReference>
<reference evidence="2 3" key="1">
    <citation type="journal article" date="2015" name="Antonie Van Leeuwenhoek">
        <title>Prauserella endophytica sp. nov., an endophytic actinobacterium isolated from Tamarix taklamakanensis.</title>
        <authorList>
            <person name="Liu J.M."/>
            <person name="Habden X."/>
            <person name="Guo L."/>
            <person name="Tuo L."/>
            <person name="Jiang Z.K."/>
            <person name="Liu S.W."/>
            <person name="Liu X.F."/>
            <person name="Chen L."/>
            <person name="Li R.F."/>
            <person name="Zhang Y.Q."/>
            <person name="Sun C.H."/>
        </authorList>
    </citation>
    <scope>NUCLEOTIDE SEQUENCE [LARGE SCALE GENOMIC DNA]</scope>
    <source>
        <strain evidence="2 3">CGMCC 4.7182</strain>
    </source>
</reference>
<keyword evidence="3" id="KW-1185">Reference proteome</keyword>
<dbReference type="RefSeq" id="WP_113641067.1">
    <property type="nucleotide sequence ID" value="NZ_SWMS01000001.1"/>
</dbReference>
<feature type="compositionally biased region" description="Basic and acidic residues" evidence="1">
    <location>
        <begin position="187"/>
        <end position="201"/>
    </location>
</feature>
<gene>
    <name evidence="2" type="ORF">FCN18_01550</name>
</gene>
<evidence type="ECO:0000256" key="1">
    <source>
        <dbReference type="SAM" id="MobiDB-lite"/>
    </source>
</evidence>
<protein>
    <recommendedName>
        <fullName evidence="4">Secreted protein</fullName>
    </recommendedName>
</protein>
<feature type="region of interest" description="Disordered" evidence="1">
    <location>
        <begin position="149"/>
        <end position="229"/>
    </location>
</feature>
<organism evidence="2 3">
    <name type="scientific">Prauserella endophytica</name>
    <dbReference type="NCBI Taxonomy" id="1592324"/>
    <lineage>
        <taxon>Bacteria</taxon>
        <taxon>Bacillati</taxon>
        <taxon>Actinomycetota</taxon>
        <taxon>Actinomycetes</taxon>
        <taxon>Pseudonocardiales</taxon>
        <taxon>Pseudonocardiaceae</taxon>
        <taxon>Prauserella</taxon>
        <taxon>Prauserella coralliicola group</taxon>
    </lineage>
</organism>
<sequence length="290" mass="29395">MATTAAATTGREGRVRRWLSRALLVAGGVAAAWAVSTASASAAEDVPQLDAPAVAGAAKGVGAALAGPKPAAEPQDDTPQPARLGDGRIAAEVKHSVRHLWQRAVAEPVGETLEGVGRMLTVPEERQDLGRNVWNALQPRDGELVELPGLTELPGLDGHGETGSSAEPGRAVEGPSTHVEGDAIAEGDEHVAGKDRTESKAPVRSAPADDPADTGEQDRERAPAAPLPLPVSPAAPAPVGHTHALHFDGPLLGIPAGGVAAFDHNVPGSVRAGVVHLPTQPGSQPGVTPD</sequence>
<name>A0ABY2SBN6_9PSEU</name>
<accession>A0ABY2SBN6</accession>
<dbReference type="Proteomes" id="UP000309992">
    <property type="component" value="Unassembled WGS sequence"/>
</dbReference>
<proteinExistence type="predicted"/>
<evidence type="ECO:0000313" key="3">
    <source>
        <dbReference type="Proteomes" id="UP000309992"/>
    </source>
</evidence>